<evidence type="ECO:0000313" key="7">
    <source>
        <dbReference type="Proteomes" id="UP000294614"/>
    </source>
</evidence>
<dbReference type="InterPro" id="IPR001444">
    <property type="entry name" value="Flag_bb_rod_N"/>
</dbReference>
<reference evidence="6 7" key="1">
    <citation type="submission" date="2019-03" db="EMBL/GenBank/DDBJ databases">
        <title>Genomic Encyclopedia of Type Strains, Phase IV (KMG-IV): sequencing the most valuable type-strain genomes for metagenomic binning, comparative biology and taxonomic classification.</title>
        <authorList>
            <person name="Goeker M."/>
        </authorList>
    </citation>
    <scope>NUCLEOTIDE SEQUENCE [LARGE SCALE GENOMIC DNA]</scope>
    <source>
        <strain evidence="6 7">DSM 24984</strain>
    </source>
</reference>
<comment type="subcellular location">
    <subcellularLocation>
        <location evidence="1">Bacterial flagellum basal body</location>
    </subcellularLocation>
</comment>
<organism evidence="6 7">
    <name type="scientific">Seleniivibrio woodruffii</name>
    <dbReference type="NCBI Taxonomy" id="1078050"/>
    <lineage>
        <taxon>Bacteria</taxon>
        <taxon>Pseudomonadati</taxon>
        <taxon>Deferribacterota</taxon>
        <taxon>Deferribacteres</taxon>
        <taxon>Deferribacterales</taxon>
        <taxon>Geovibrionaceae</taxon>
        <taxon>Seleniivibrio</taxon>
    </lineage>
</organism>
<evidence type="ECO:0000259" key="4">
    <source>
        <dbReference type="Pfam" id="PF00460"/>
    </source>
</evidence>
<keyword evidence="6" id="KW-0966">Cell projection</keyword>
<keyword evidence="3" id="KW-0975">Bacterial flagellum</keyword>
<dbReference type="EMBL" id="SMGG01000004">
    <property type="protein sequence ID" value="TCK60444.1"/>
    <property type="molecule type" value="Genomic_DNA"/>
</dbReference>
<dbReference type="InterPro" id="IPR010930">
    <property type="entry name" value="Flg_bb/hook_C_dom"/>
</dbReference>
<protein>
    <submittedName>
        <fullName evidence="6">Flagellar basal body rod protein</fullName>
    </submittedName>
</protein>
<proteinExistence type="inferred from homology"/>
<evidence type="ECO:0000256" key="1">
    <source>
        <dbReference type="ARBA" id="ARBA00004117"/>
    </source>
</evidence>
<keyword evidence="6" id="KW-0282">Flagellum</keyword>
<comment type="caution">
    <text evidence="6">The sequence shown here is derived from an EMBL/GenBank/DDBJ whole genome shotgun (WGS) entry which is preliminary data.</text>
</comment>
<dbReference type="PANTHER" id="PTHR30435:SF19">
    <property type="entry name" value="FLAGELLAR BASAL-BODY ROD PROTEIN FLGG"/>
    <property type="match status" value="1"/>
</dbReference>
<dbReference type="GO" id="GO:0009425">
    <property type="term" value="C:bacterial-type flagellum basal body"/>
    <property type="evidence" value="ECO:0007669"/>
    <property type="project" value="UniProtKB-SubCell"/>
</dbReference>
<dbReference type="OrthoDB" id="5986582at2"/>
<dbReference type="Pfam" id="PF00460">
    <property type="entry name" value="Flg_bb_rod"/>
    <property type="match status" value="1"/>
</dbReference>
<dbReference type="RefSeq" id="WP_132873143.1">
    <property type="nucleotide sequence ID" value="NZ_SMGG01000004.1"/>
</dbReference>
<dbReference type="PANTHER" id="PTHR30435">
    <property type="entry name" value="FLAGELLAR PROTEIN"/>
    <property type="match status" value="1"/>
</dbReference>
<evidence type="ECO:0000256" key="2">
    <source>
        <dbReference type="ARBA" id="ARBA00009677"/>
    </source>
</evidence>
<evidence type="ECO:0000259" key="5">
    <source>
        <dbReference type="Pfam" id="PF06429"/>
    </source>
</evidence>
<name>A0A4R1K845_9BACT</name>
<keyword evidence="7" id="KW-1185">Reference proteome</keyword>
<comment type="similarity">
    <text evidence="2">Belongs to the flagella basal body rod proteins family.</text>
</comment>
<evidence type="ECO:0000256" key="3">
    <source>
        <dbReference type="ARBA" id="ARBA00023143"/>
    </source>
</evidence>
<dbReference type="Pfam" id="PF06429">
    <property type="entry name" value="Flg_bbr_C"/>
    <property type="match status" value="1"/>
</dbReference>
<dbReference type="Proteomes" id="UP000294614">
    <property type="component" value="Unassembled WGS sequence"/>
</dbReference>
<evidence type="ECO:0000313" key="6">
    <source>
        <dbReference type="EMBL" id="TCK60444.1"/>
    </source>
</evidence>
<dbReference type="AlphaFoldDB" id="A0A4R1K845"/>
<accession>A0A4R1K845</accession>
<feature type="domain" description="Flagellar basal-body/hook protein C-terminal" evidence="5">
    <location>
        <begin position="54"/>
        <end position="92"/>
    </location>
</feature>
<dbReference type="GO" id="GO:0071978">
    <property type="term" value="P:bacterial-type flagellum-dependent swarming motility"/>
    <property type="evidence" value="ECO:0007669"/>
    <property type="project" value="TreeGrafter"/>
</dbReference>
<sequence>MIQGLYNSLNGMKTQVDALEKTANNVANITTPGYKTPETAAADEVMDKVDIKWSGVDASKEMTDMTVEKRAFQFNVAALKAQDEMLGTLIDLKG</sequence>
<feature type="domain" description="Flagellar basal body rod protein N-terminal" evidence="4">
    <location>
        <begin position="5"/>
        <end position="35"/>
    </location>
</feature>
<keyword evidence="6" id="KW-0969">Cilium</keyword>
<gene>
    <name evidence="6" type="ORF">C8D98_1318</name>
</gene>